<dbReference type="AlphaFoldDB" id="G2FJ58"/>
<evidence type="ECO:0000313" key="2">
    <source>
        <dbReference type="Proteomes" id="UP000005167"/>
    </source>
</evidence>
<organism evidence="1 2">
    <name type="scientific">endosymbiont of Tevnia jerichonana</name>
    <name type="common">vent Tica</name>
    <dbReference type="NCBI Taxonomy" id="1049564"/>
    <lineage>
        <taxon>Bacteria</taxon>
        <taxon>Pseudomonadati</taxon>
        <taxon>Pseudomonadota</taxon>
        <taxon>Gammaproteobacteria</taxon>
        <taxon>sulfur-oxidizing symbionts</taxon>
    </lineage>
</organism>
<proteinExistence type="predicted"/>
<dbReference type="Proteomes" id="UP000005167">
    <property type="component" value="Unassembled WGS sequence"/>
</dbReference>
<keyword evidence="2" id="KW-1185">Reference proteome</keyword>
<accession>G2FJ58</accession>
<comment type="caution">
    <text evidence="1">The sequence shown here is derived from an EMBL/GenBank/DDBJ whole genome shotgun (WGS) entry which is preliminary data.</text>
</comment>
<protein>
    <submittedName>
        <fullName evidence="1">Uncharacterized protein</fullName>
    </submittedName>
</protein>
<gene>
    <name evidence="1" type="ORF">TevJSym_bk00060</name>
</gene>
<reference evidence="1 2" key="1">
    <citation type="journal article" date="2011" name="ISME J.">
        <title>The endosymbionts of the deep-sea tubeworms Riftia pachyptila and Tevnia jerichonana share an identical physiology as revealed by proteogenomic analyses.</title>
        <authorList>
            <person name="Gardebrecht A."/>
            <person name="Markert S."/>
            <person name="Felbeck H."/>
            <person name="Thuermer A."/>
            <person name="Albrecht D."/>
            <person name="Wollherr A."/>
            <person name="Kabisch J."/>
            <person name="Lehmann R."/>
            <person name="Daniel R."/>
            <person name="Liesegang H."/>
            <person name="Hecker M."/>
            <person name="Sievert S.M."/>
            <person name="Schweder T."/>
        </authorList>
    </citation>
    <scope>NUCLEOTIDE SEQUENCE [LARGE SCALE GENOMIC DNA]</scope>
</reference>
<sequence length="39" mass="4417">MKHVFIAGKCLPCKNRENFQLKQAENHLVPIEAGNSYST</sequence>
<evidence type="ECO:0000313" key="1">
    <source>
        <dbReference type="EMBL" id="EGW53151.1"/>
    </source>
</evidence>
<name>G2FJ58_9GAMM</name>
<dbReference type="EMBL" id="AFZB01000037">
    <property type="protein sequence ID" value="EGW53151.1"/>
    <property type="molecule type" value="Genomic_DNA"/>
</dbReference>